<comment type="caution">
    <text evidence="2">The sequence shown here is derived from an EMBL/GenBank/DDBJ whole genome shotgun (WGS) entry which is preliminary data.</text>
</comment>
<sequence length="131" mass="14104">MSEIISSQPPGIASLLETLAGRPGHRRRLVSGERLFHAGEAVTSVFVILSGQVRMRRVSQAGAEVTVDRADTTRWLAEASLFAERYHCDAIADTETWLLCCPKAAVIEGMQRQPALATEVSAPQTPSSAAD</sequence>
<dbReference type="InterPro" id="IPR018490">
    <property type="entry name" value="cNMP-bd_dom_sf"/>
</dbReference>
<dbReference type="AlphaFoldDB" id="A0A7W0AG63"/>
<keyword evidence="5" id="KW-1185">Reference proteome</keyword>
<reference evidence="3 5" key="1">
    <citation type="submission" date="2020-05" db="EMBL/GenBank/DDBJ databases">
        <title>Comparative genomic analysis of denitrifying bacteria from Halomonas genus.</title>
        <authorList>
            <person name="Wang L."/>
            <person name="Shao Z."/>
        </authorList>
    </citation>
    <scope>NUCLEOTIDE SEQUENCE [LARGE SCALE GENOMIC DNA]</scope>
    <source>
        <strain evidence="3 5">DSM 17331</strain>
    </source>
</reference>
<dbReference type="Gene3D" id="2.60.120.10">
    <property type="entry name" value="Jelly Rolls"/>
    <property type="match status" value="1"/>
</dbReference>
<accession>A0A7W0AG63</accession>
<dbReference type="Proteomes" id="UP000518091">
    <property type="component" value="Unassembled WGS sequence"/>
</dbReference>
<feature type="domain" description="Cyclic nucleotide-binding" evidence="1">
    <location>
        <begin position="31"/>
        <end position="82"/>
    </location>
</feature>
<dbReference type="CDD" id="cd00038">
    <property type="entry name" value="CAP_ED"/>
    <property type="match status" value="1"/>
</dbReference>
<dbReference type="EMBL" id="JACEFT010000044">
    <property type="protein sequence ID" value="MBA2781076.1"/>
    <property type="molecule type" value="Genomic_DNA"/>
</dbReference>
<gene>
    <name evidence="2" type="ORF">H1D44_19535</name>
    <name evidence="3" type="ORF">HOP48_19805</name>
</gene>
<protein>
    <submittedName>
        <fullName evidence="2">Cyclic nucleotide-binding domain-containing protein</fullName>
    </submittedName>
</protein>
<evidence type="ECO:0000313" key="4">
    <source>
        <dbReference type="Proteomes" id="UP000518091"/>
    </source>
</evidence>
<evidence type="ECO:0000313" key="5">
    <source>
        <dbReference type="Proteomes" id="UP000814353"/>
    </source>
</evidence>
<dbReference type="InterPro" id="IPR000595">
    <property type="entry name" value="cNMP-bd_dom"/>
</dbReference>
<dbReference type="Pfam" id="PF00027">
    <property type="entry name" value="cNMP_binding"/>
    <property type="match status" value="1"/>
</dbReference>
<dbReference type="PROSITE" id="PS50042">
    <property type="entry name" value="CNMP_BINDING_3"/>
    <property type="match status" value="1"/>
</dbReference>
<dbReference type="RefSeq" id="WP_181516948.1">
    <property type="nucleotide sequence ID" value="NZ_JABFUB010000033.1"/>
</dbReference>
<name>A0A7W0AG63_9GAMM</name>
<dbReference type="Proteomes" id="UP000814353">
    <property type="component" value="Unassembled WGS sequence"/>
</dbReference>
<evidence type="ECO:0000259" key="1">
    <source>
        <dbReference type="PROSITE" id="PS50042"/>
    </source>
</evidence>
<organism evidence="2 4">
    <name type="scientific">Billgrantia kenyensis</name>
    <dbReference type="NCBI Taxonomy" id="321266"/>
    <lineage>
        <taxon>Bacteria</taxon>
        <taxon>Pseudomonadati</taxon>
        <taxon>Pseudomonadota</taxon>
        <taxon>Gammaproteobacteria</taxon>
        <taxon>Oceanospirillales</taxon>
        <taxon>Halomonadaceae</taxon>
        <taxon>Billgrantia</taxon>
    </lineage>
</organism>
<evidence type="ECO:0000313" key="2">
    <source>
        <dbReference type="EMBL" id="MBA2781076.1"/>
    </source>
</evidence>
<dbReference type="EMBL" id="JABFUB010000033">
    <property type="protein sequence ID" value="MCG6663777.1"/>
    <property type="molecule type" value="Genomic_DNA"/>
</dbReference>
<dbReference type="InterPro" id="IPR014710">
    <property type="entry name" value="RmlC-like_jellyroll"/>
</dbReference>
<evidence type="ECO:0000313" key="3">
    <source>
        <dbReference type="EMBL" id="MCG6663777.1"/>
    </source>
</evidence>
<reference evidence="2 4" key="2">
    <citation type="submission" date="2020-07" db="EMBL/GenBank/DDBJ databases">
        <title>Identification of Halomonas strains.</title>
        <authorList>
            <person name="Xiao Z."/>
            <person name="Shen J."/>
        </authorList>
    </citation>
    <scope>NUCLEOTIDE SEQUENCE [LARGE SCALE GENOMIC DNA]</scope>
    <source>
        <strain evidence="2 4">DSM 17331</strain>
    </source>
</reference>
<proteinExistence type="predicted"/>
<dbReference type="SUPFAM" id="SSF51206">
    <property type="entry name" value="cAMP-binding domain-like"/>
    <property type="match status" value="1"/>
</dbReference>